<keyword evidence="2" id="KW-1185">Reference proteome</keyword>
<sequence length="8" mass="980">MKACRFPQ</sequence>
<gene>
    <name evidence="1" type="ORF">E2C01_102547</name>
</gene>
<dbReference type="Proteomes" id="UP000324222">
    <property type="component" value="Unassembled WGS sequence"/>
</dbReference>
<proteinExistence type="predicted"/>
<reference evidence="1 2" key="1">
    <citation type="submission" date="2019-05" db="EMBL/GenBank/DDBJ databases">
        <title>Another draft genome of Portunus trituberculatus and its Hox gene families provides insights of decapod evolution.</title>
        <authorList>
            <person name="Jeong J.-H."/>
            <person name="Song I."/>
            <person name="Kim S."/>
            <person name="Choi T."/>
            <person name="Kim D."/>
            <person name="Ryu S."/>
            <person name="Kim W."/>
        </authorList>
    </citation>
    <scope>NUCLEOTIDE SEQUENCE [LARGE SCALE GENOMIC DNA]</scope>
    <source>
        <tissue evidence="1">Muscle</tissue>
    </source>
</reference>
<evidence type="ECO:0000313" key="2">
    <source>
        <dbReference type="Proteomes" id="UP000324222"/>
    </source>
</evidence>
<evidence type="ECO:0000313" key="1">
    <source>
        <dbReference type="EMBL" id="MPD06722.1"/>
    </source>
</evidence>
<organism evidence="1 2">
    <name type="scientific">Portunus trituberculatus</name>
    <name type="common">Swimming crab</name>
    <name type="synonym">Neptunus trituberculatus</name>
    <dbReference type="NCBI Taxonomy" id="210409"/>
    <lineage>
        <taxon>Eukaryota</taxon>
        <taxon>Metazoa</taxon>
        <taxon>Ecdysozoa</taxon>
        <taxon>Arthropoda</taxon>
        <taxon>Crustacea</taxon>
        <taxon>Multicrustacea</taxon>
        <taxon>Malacostraca</taxon>
        <taxon>Eumalacostraca</taxon>
        <taxon>Eucarida</taxon>
        <taxon>Decapoda</taxon>
        <taxon>Pleocyemata</taxon>
        <taxon>Brachyura</taxon>
        <taxon>Eubrachyura</taxon>
        <taxon>Portunoidea</taxon>
        <taxon>Portunidae</taxon>
        <taxon>Portuninae</taxon>
        <taxon>Portunus</taxon>
    </lineage>
</organism>
<comment type="caution">
    <text evidence="1">The sequence shown here is derived from an EMBL/GenBank/DDBJ whole genome shotgun (WGS) entry which is preliminary data.</text>
</comment>
<dbReference type="EMBL" id="VSRR010152669">
    <property type="protein sequence ID" value="MPD06722.1"/>
    <property type="molecule type" value="Genomic_DNA"/>
</dbReference>
<accession>A0A5B7K8I9</accession>
<protein>
    <submittedName>
        <fullName evidence="1">Uncharacterized protein</fullName>
    </submittedName>
</protein>
<name>A0A5B7K8I9_PORTR</name>